<dbReference type="AlphaFoldDB" id="A0A0C3DGD5"/>
<keyword evidence="3" id="KW-1185">Reference proteome</keyword>
<gene>
    <name evidence="2" type="ORF">SCLCIDRAFT_30625</name>
</gene>
<dbReference type="Proteomes" id="UP000053989">
    <property type="component" value="Unassembled WGS sequence"/>
</dbReference>
<evidence type="ECO:0000313" key="2">
    <source>
        <dbReference type="EMBL" id="KIM55116.1"/>
    </source>
</evidence>
<dbReference type="STRING" id="1036808.A0A0C3DGD5"/>
<reference evidence="2 3" key="1">
    <citation type="submission" date="2014-04" db="EMBL/GenBank/DDBJ databases">
        <authorList>
            <consortium name="DOE Joint Genome Institute"/>
            <person name="Kuo A."/>
            <person name="Kohler A."/>
            <person name="Nagy L.G."/>
            <person name="Floudas D."/>
            <person name="Copeland A."/>
            <person name="Barry K.W."/>
            <person name="Cichocki N."/>
            <person name="Veneault-Fourrey C."/>
            <person name="LaButti K."/>
            <person name="Lindquist E.A."/>
            <person name="Lipzen A."/>
            <person name="Lundell T."/>
            <person name="Morin E."/>
            <person name="Murat C."/>
            <person name="Sun H."/>
            <person name="Tunlid A."/>
            <person name="Henrissat B."/>
            <person name="Grigoriev I.V."/>
            <person name="Hibbett D.S."/>
            <person name="Martin F."/>
            <person name="Nordberg H.P."/>
            <person name="Cantor M.N."/>
            <person name="Hua S.X."/>
        </authorList>
    </citation>
    <scope>NUCLEOTIDE SEQUENCE [LARGE SCALE GENOMIC DNA]</scope>
    <source>
        <strain evidence="2 3">Foug A</strain>
    </source>
</reference>
<evidence type="ECO:0000313" key="3">
    <source>
        <dbReference type="Proteomes" id="UP000053989"/>
    </source>
</evidence>
<dbReference type="InParanoid" id="A0A0C3DGD5"/>
<feature type="region of interest" description="Disordered" evidence="1">
    <location>
        <begin position="1"/>
        <end position="51"/>
    </location>
</feature>
<dbReference type="HOGENOM" id="CLU_006344_15_0_1"/>
<organism evidence="2 3">
    <name type="scientific">Scleroderma citrinum Foug A</name>
    <dbReference type="NCBI Taxonomy" id="1036808"/>
    <lineage>
        <taxon>Eukaryota</taxon>
        <taxon>Fungi</taxon>
        <taxon>Dikarya</taxon>
        <taxon>Basidiomycota</taxon>
        <taxon>Agaricomycotina</taxon>
        <taxon>Agaricomycetes</taxon>
        <taxon>Agaricomycetidae</taxon>
        <taxon>Boletales</taxon>
        <taxon>Sclerodermatineae</taxon>
        <taxon>Sclerodermataceae</taxon>
        <taxon>Scleroderma</taxon>
    </lineage>
</organism>
<protein>
    <submittedName>
        <fullName evidence="2">Uncharacterized protein</fullName>
    </submittedName>
</protein>
<sequence length="267" mass="29805">MGEVEVQGYNPDARQQQGYGSHSRQFSSNAHEDDGSNGGDTNEEKTQAQDNQHVLNHVRLAKTAARKYPSNLDALAYHPDVYQPMLPLLTCQFLHSQLQNSAGPINNDVVLPDLSHSPISVFHSAISSFYAPSDLSGLGGMHSEVIRKKDPEIPGMGGLYIGRVFLFFAFIYDDVKYPCALIQWFTTISDGPDEDTGMWIIQPDFDTNGEQELEVIHVDCILRGAHLIPVYGPGCLPSDIHYSDTIDNFRAFYVNKYIDHHAFEIAF</sequence>
<proteinExistence type="predicted"/>
<name>A0A0C3DGD5_9AGAM</name>
<dbReference type="EMBL" id="KN822141">
    <property type="protein sequence ID" value="KIM55116.1"/>
    <property type="molecule type" value="Genomic_DNA"/>
</dbReference>
<evidence type="ECO:0000256" key="1">
    <source>
        <dbReference type="SAM" id="MobiDB-lite"/>
    </source>
</evidence>
<dbReference type="OrthoDB" id="3199698at2759"/>
<accession>A0A0C3DGD5</accession>
<reference evidence="3" key="2">
    <citation type="submission" date="2015-01" db="EMBL/GenBank/DDBJ databases">
        <title>Evolutionary Origins and Diversification of the Mycorrhizal Mutualists.</title>
        <authorList>
            <consortium name="DOE Joint Genome Institute"/>
            <consortium name="Mycorrhizal Genomics Consortium"/>
            <person name="Kohler A."/>
            <person name="Kuo A."/>
            <person name="Nagy L.G."/>
            <person name="Floudas D."/>
            <person name="Copeland A."/>
            <person name="Barry K.W."/>
            <person name="Cichocki N."/>
            <person name="Veneault-Fourrey C."/>
            <person name="LaButti K."/>
            <person name="Lindquist E.A."/>
            <person name="Lipzen A."/>
            <person name="Lundell T."/>
            <person name="Morin E."/>
            <person name="Murat C."/>
            <person name="Riley R."/>
            <person name="Ohm R."/>
            <person name="Sun H."/>
            <person name="Tunlid A."/>
            <person name="Henrissat B."/>
            <person name="Grigoriev I.V."/>
            <person name="Hibbett D.S."/>
            <person name="Martin F."/>
        </authorList>
    </citation>
    <scope>NUCLEOTIDE SEQUENCE [LARGE SCALE GENOMIC DNA]</scope>
    <source>
        <strain evidence="3">Foug A</strain>
    </source>
</reference>
<feature type="compositionally biased region" description="Polar residues" evidence="1">
    <location>
        <begin position="13"/>
        <end position="29"/>
    </location>
</feature>